<evidence type="ECO:0000313" key="8">
    <source>
        <dbReference type="EMBL" id="SGY84776.1"/>
    </source>
</evidence>
<evidence type="ECO:0000313" key="7">
    <source>
        <dbReference type="EMBL" id="SGY83525.1"/>
    </source>
</evidence>
<dbReference type="EMBL" id="FPLJ01000016">
    <property type="protein sequence ID" value="SGY83525.1"/>
    <property type="molecule type" value="Genomic_DNA"/>
</dbReference>
<keyword evidence="9" id="KW-1185">Reference proteome</keyword>
<evidence type="ECO:0000256" key="1">
    <source>
        <dbReference type="ARBA" id="ARBA00004651"/>
    </source>
</evidence>
<comment type="similarity">
    <text evidence="5">Belongs to the binding-protein-dependent transport system permease family.</text>
</comment>
<dbReference type="Proteomes" id="UP000182660">
    <property type="component" value="Unassembled WGS sequence"/>
</dbReference>
<feature type="transmembrane region" description="Helical" evidence="5">
    <location>
        <begin position="20"/>
        <end position="52"/>
    </location>
</feature>
<feature type="domain" description="ABC transmembrane type-1" evidence="6">
    <location>
        <begin position="25"/>
        <end position="221"/>
    </location>
</feature>
<name>A0A090IDM2_9GAMM</name>
<feature type="transmembrane region" description="Helical" evidence="5">
    <location>
        <begin position="59"/>
        <end position="83"/>
    </location>
</feature>
<evidence type="ECO:0000256" key="5">
    <source>
        <dbReference type="RuleBase" id="RU363032"/>
    </source>
</evidence>
<dbReference type="Gene3D" id="1.10.3720.10">
    <property type="entry name" value="MetI-like"/>
    <property type="match status" value="1"/>
</dbReference>
<sequence>MDIWQTTQQAVQLLLSGDMALWGIVGVSFSVSLLAIALVLIPALLIAFALAYGKFQGRWLLLSLFNTCQSIPTVVIGLLLYMMLSRAGPLGNWQMLFTQKAMILGQMMVCFPILVSMMHAAFQNSDRRAWETALTLGASLPRALLSLMWECRFPLLAAIIAAFSRIITEVGCSMMVGGNILNSTRNIPTAIALESSKGAFAQGVALGMVLLLLALGLNFLLSFARGKAHLRTN</sequence>
<comment type="subcellular location">
    <subcellularLocation>
        <location evidence="1 5">Cell membrane</location>
        <topology evidence="1 5">Multi-pass membrane protein</topology>
    </subcellularLocation>
</comment>
<dbReference type="SUPFAM" id="SSF161098">
    <property type="entry name" value="MetI-like"/>
    <property type="match status" value="1"/>
</dbReference>
<keyword evidence="5" id="KW-0813">Transport</keyword>
<dbReference type="InterPro" id="IPR035906">
    <property type="entry name" value="MetI-like_sf"/>
</dbReference>
<dbReference type="NCBIfam" id="NF038017">
    <property type="entry name" value="ABC_perm1"/>
    <property type="match status" value="1"/>
</dbReference>
<dbReference type="PATRIC" id="fig|80854.5.peg.762"/>
<dbReference type="PANTHER" id="PTHR43632:SF1">
    <property type="entry name" value="PERMEASE COMPONENT OF TUNGSTATE ABC TRANSPORTER"/>
    <property type="match status" value="1"/>
</dbReference>
<reference evidence="7 9" key="2">
    <citation type="submission" date="2016-11" db="EMBL/GenBank/DDBJ databases">
        <authorList>
            <person name="Klemetsen T."/>
        </authorList>
    </citation>
    <scope>NUCLEOTIDE SEQUENCE [LARGE SCALE GENOMIC DNA]</scope>
    <source>
        <strain evidence="7">MT 2528</strain>
    </source>
</reference>
<dbReference type="RefSeq" id="WP_045109162.1">
    <property type="nucleotide sequence ID" value="NZ_CAWQZC010000056.1"/>
</dbReference>
<reference evidence="8 10" key="1">
    <citation type="submission" date="2016-11" db="EMBL/GenBank/DDBJ databases">
        <authorList>
            <person name="Jaros S."/>
            <person name="Januszkiewicz K."/>
            <person name="Wedrychowicz H."/>
        </authorList>
    </citation>
    <scope>NUCLEOTIDE SEQUENCE [LARGE SCALE GENOMIC DNA]</scope>
    <source>
        <strain evidence="8">NVI 5450</strain>
    </source>
</reference>
<dbReference type="STRING" id="80854.MVIS_0728"/>
<dbReference type="KEGG" id="mvs:MVIS_0728"/>
<gene>
    <name evidence="7" type="ORF">MT2528_0451</name>
    <name evidence="8" type="ORF">NVI5450_0435</name>
</gene>
<dbReference type="Proteomes" id="UP000183794">
    <property type="component" value="Unassembled WGS sequence"/>
</dbReference>
<dbReference type="CDD" id="cd06261">
    <property type="entry name" value="TM_PBP2"/>
    <property type="match status" value="1"/>
</dbReference>
<keyword evidence="3 5" id="KW-1133">Transmembrane helix</keyword>
<dbReference type="PANTHER" id="PTHR43632">
    <property type="entry name" value="PERMEASE COMPONENT OF TUNGSTATE ABC TRANSPORTER"/>
    <property type="match status" value="1"/>
</dbReference>
<dbReference type="HOGENOM" id="CLU_016047_14_2_6"/>
<dbReference type="GeneID" id="61294185"/>
<dbReference type="OrthoDB" id="9781724at2"/>
<proteinExistence type="inferred from homology"/>
<protein>
    <submittedName>
        <fullName evidence="7 8">ABC transporter, permease protein</fullName>
    </submittedName>
</protein>
<dbReference type="InterPro" id="IPR049783">
    <property type="entry name" value="ABC_perm_TupB-like"/>
</dbReference>
<feature type="transmembrane region" description="Helical" evidence="5">
    <location>
        <begin position="143"/>
        <end position="167"/>
    </location>
</feature>
<organism evidence="8 10">
    <name type="scientific">Moritella viscosa</name>
    <dbReference type="NCBI Taxonomy" id="80854"/>
    <lineage>
        <taxon>Bacteria</taxon>
        <taxon>Pseudomonadati</taxon>
        <taxon>Pseudomonadota</taxon>
        <taxon>Gammaproteobacteria</taxon>
        <taxon>Alteromonadales</taxon>
        <taxon>Moritellaceae</taxon>
        <taxon>Moritella</taxon>
    </lineage>
</organism>
<evidence type="ECO:0000256" key="4">
    <source>
        <dbReference type="ARBA" id="ARBA00023136"/>
    </source>
</evidence>
<feature type="transmembrane region" description="Helical" evidence="5">
    <location>
        <begin position="199"/>
        <end position="221"/>
    </location>
</feature>
<dbReference type="EMBL" id="FPLD01000014">
    <property type="protein sequence ID" value="SGY84776.1"/>
    <property type="molecule type" value="Genomic_DNA"/>
</dbReference>
<evidence type="ECO:0000259" key="6">
    <source>
        <dbReference type="PROSITE" id="PS50928"/>
    </source>
</evidence>
<feature type="transmembrane region" description="Helical" evidence="5">
    <location>
        <begin position="103"/>
        <end position="122"/>
    </location>
</feature>
<evidence type="ECO:0000256" key="2">
    <source>
        <dbReference type="ARBA" id="ARBA00022692"/>
    </source>
</evidence>
<accession>A0A090IDM2</accession>
<dbReference type="AlphaFoldDB" id="A0A090IDM2"/>
<dbReference type="GO" id="GO:0055085">
    <property type="term" value="P:transmembrane transport"/>
    <property type="evidence" value="ECO:0007669"/>
    <property type="project" value="InterPro"/>
</dbReference>
<evidence type="ECO:0000256" key="3">
    <source>
        <dbReference type="ARBA" id="ARBA00022989"/>
    </source>
</evidence>
<dbReference type="Pfam" id="PF00528">
    <property type="entry name" value="BPD_transp_1"/>
    <property type="match status" value="1"/>
</dbReference>
<dbReference type="GO" id="GO:0005886">
    <property type="term" value="C:plasma membrane"/>
    <property type="evidence" value="ECO:0007669"/>
    <property type="project" value="UniProtKB-SubCell"/>
</dbReference>
<evidence type="ECO:0000313" key="10">
    <source>
        <dbReference type="Proteomes" id="UP000183794"/>
    </source>
</evidence>
<keyword evidence="2 5" id="KW-0812">Transmembrane</keyword>
<evidence type="ECO:0000313" key="9">
    <source>
        <dbReference type="Proteomes" id="UP000182660"/>
    </source>
</evidence>
<dbReference type="FunFam" id="1.10.3720.10:FF:000140">
    <property type="entry name" value="ABC transporter, permease protein"/>
    <property type="match status" value="1"/>
</dbReference>
<dbReference type="PROSITE" id="PS50928">
    <property type="entry name" value="ABC_TM1"/>
    <property type="match status" value="1"/>
</dbReference>
<dbReference type="InterPro" id="IPR000515">
    <property type="entry name" value="MetI-like"/>
</dbReference>
<keyword evidence="4 5" id="KW-0472">Membrane</keyword>